<dbReference type="Proteomes" id="UP000269945">
    <property type="component" value="Unassembled WGS sequence"/>
</dbReference>
<organism evidence="2 3">
    <name type="scientific">Gulo gulo</name>
    <name type="common">Wolverine</name>
    <name type="synonym">Gluton</name>
    <dbReference type="NCBI Taxonomy" id="48420"/>
    <lineage>
        <taxon>Eukaryota</taxon>
        <taxon>Metazoa</taxon>
        <taxon>Chordata</taxon>
        <taxon>Craniata</taxon>
        <taxon>Vertebrata</taxon>
        <taxon>Euteleostomi</taxon>
        <taxon>Mammalia</taxon>
        <taxon>Eutheria</taxon>
        <taxon>Laurasiatheria</taxon>
        <taxon>Carnivora</taxon>
        <taxon>Caniformia</taxon>
        <taxon>Musteloidea</taxon>
        <taxon>Mustelidae</taxon>
        <taxon>Guloninae</taxon>
        <taxon>Gulo</taxon>
    </lineage>
</organism>
<accession>A0A9X9Q634</accession>
<protein>
    <submittedName>
        <fullName evidence="2">Uncharacterized protein</fullName>
    </submittedName>
</protein>
<proteinExistence type="predicted"/>
<gene>
    <name evidence="2" type="ORF">BN2614_LOCUS10</name>
</gene>
<feature type="compositionally biased region" description="Basic and acidic residues" evidence="1">
    <location>
        <begin position="11"/>
        <end position="27"/>
    </location>
</feature>
<evidence type="ECO:0000313" key="3">
    <source>
        <dbReference type="Proteomes" id="UP000269945"/>
    </source>
</evidence>
<comment type="caution">
    <text evidence="2">The sequence shown here is derived from an EMBL/GenBank/DDBJ whole genome shotgun (WGS) entry which is preliminary data.</text>
</comment>
<evidence type="ECO:0000313" key="2">
    <source>
        <dbReference type="EMBL" id="VCX31433.1"/>
    </source>
</evidence>
<sequence>MPTGAHPLRTVRSEPNRPRHPSPRDSCARPGQVHTARPRPRREGRSWRGGCKGRGGAFAPGPPAPPIKSARGGRCLKFSASCGCGVFWRVFLSFFFSG</sequence>
<evidence type="ECO:0000256" key="1">
    <source>
        <dbReference type="SAM" id="MobiDB-lite"/>
    </source>
</evidence>
<feature type="region of interest" description="Disordered" evidence="1">
    <location>
        <begin position="1"/>
        <end position="66"/>
    </location>
</feature>
<keyword evidence="3" id="KW-1185">Reference proteome</keyword>
<reference evidence="2 3" key="1">
    <citation type="submission" date="2018-10" db="EMBL/GenBank/DDBJ databases">
        <authorList>
            <person name="Ekblom R."/>
            <person name="Jareborg N."/>
        </authorList>
    </citation>
    <scope>NUCLEOTIDE SEQUENCE [LARGE SCALE GENOMIC DNA]</scope>
    <source>
        <tissue evidence="2">Muscle</tissue>
    </source>
</reference>
<dbReference type="AlphaFoldDB" id="A0A9X9Q634"/>
<dbReference type="EMBL" id="CYRY02041340">
    <property type="protein sequence ID" value="VCX31433.1"/>
    <property type="molecule type" value="Genomic_DNA"/>
</dbReference>
<name>A0A9X9Q634_GULGU</name>